<evidence type="ECO:0000256" key="2">
    <source>
        <dbReference type="SAM" id="Phobius"/>
    </source>
</evidence>
<dbReference type="Pfam" id="PF00004">
    <property type="entry name" value="AAA"/>
    <property type="match status" value="1"/>
</dbReference>
<accession>A0A1V0SIA9</accession>
<dbReference type="InterPro" id="IPR003959">
    <property type="entry name" value="ATPase_AAA_core"/>
</dbReference>
<feature type="region of interest" description="Disordered" evidence="1">
    <location>
        <begin position="384"/>
        <end position="445"/>
    </location>
</feature>
<dbReference type="InterPro" id="IPR050747">
    <property type="entry name" value="Mitochondrial_chaperone_BCS1"/>
</dbReference>
<proteinExistence type="predicted"/>
<feature type="transmembrane region" description="Helical" evidence="2">
    <location>
        <begin position="38"/>
        <end position="60"/>
    </location>
</feature>
<keyword evidence="2" id="KW-0812">Transmembrane</keyword>
<gene>
    <name evidence="4" type="ORF">Klosneuvirus_1_312</name>
</gene>
<dbReference type="PANTHER" id="PTHR23070">
    <property type="entry name" value="BCS1 AAA-TYPE ATPASE"/>
    <property type="match status" value="1"/>
</dbReference>
<sequence length="571" mass="67435">MEKYKFGTMYYGMLHTVISQLILHGITKNYDSIDTSYFNYVLYPVYAIIVIGIPITIFYFKWKNNKEDKLDFLTIKFYTPEQILSFTNYVLKNSKYYEKMINSNVGDFDTLREYKIHSNNFTDNEIDVMNSFQQAENVKILFNDKYLEIEGYYEWKKNISETKDNDKVKNVVMKYIEINILKKDSVINPKKIIDKINAYTTELNKNNIELKYIKIIPVPGTTSDKLRTNDHSVTFYKGTKRPFAELETKFIKTLFHPERDRLWSVIKNVCINQQSYNNKGQVGRVSLLLYGPPGTGKSTFAYRIAMTLERHIISLDLRNNDKRSLYTVLQKPYGNTSYKDYVYLFEEFDISIKHLYYKDKIISRIGSNYLDDLAEQTYMFQPSYSKKPKANKKKNIDKKDKEDKEDKDENSNNDDDEEEKKPGKNQDKEDVKKEDNKKLTSYLNDDNMHKTNTEFSLRDLLEIFQGPIPFEGMIMLASTNKYDEIKELCPELFRAGRMTPVCFGYIDKVTLQDISKFYFKKKLQNRIPETITIPTSEIIELAFEALHNSDNKGPFEYFSEKLEKLFKKYNL</sequence>
<evidence type="ECO:0000313" key="4">
    <source>
        <dbReference type="EMBL" id="ARF11455.1"/>
    </source>
</evidence>
<feature type="compositionally biased region" description="Basic residues" evidence="1">
    <location>
        <begin position="386"/>
        <end position="396"/>
    </location>
</feature>
<name>A0A1V0SIA9_9VIRU</name>
<dbReference type="Gene3D" id="3.40.50.300">
    <property type="entry name" value="P-loop containing nucleotide triphosphate hydrolases"/>
    <property type="match status" value="1"/>
</dbReference>
<reference evidence="4" key="1">
    <citation type="journal article" date="2017" name="Science">
        <title>Giant viruses with an expanded complement of translation system components.</title>
        <authorList>
            <person name="Schulz F."/>
            <person name="Yutin N."/>
            <person name="Ivanova N.N."/>
            <person name="Ortega D.R."/>
            <person name="Lee T.K."/>
            <person name="Vierheilig J."/>
            <person name="Daims H."/>
            <person name="Horn M."/>
            <person name="Wagner M."/>
            <person name="Jensen G.J."/>
            <person name="Kyrpides N.C."/>
            <person name="Koonin E.V."/>
            <person name="Woyke T."/>
        </authorList>
    </citation>
    <scope>NUCLEOTIDE SEQUENCE</scope>
    <source>
        <strain evidence="4">KNV1</strain>
    </source>
</reference>
<protein>
    <submittedName>
        <fullName evidence="4">AAA family ATPase</fullName>
    </submittedName>
</protein>
<keyword evidence="2" id="KW-1133">Transmembrane helix</keyword>
<dbReference type="EMBL" id="KY684108">
    <property type="protein sequence ID" value="ARF11455.1"/>
    <property type="molecule type" value="Genomic_DNA"/>
</dbReference>
<dbReference type="SUPFAM" id="SSF52540">
    <property type="entry name" value="P-loop containing nucleoside triphosphate hydrolases"/>
    <property type="match status" value="1"/>
</dbReference>
<organism evidence="4">
    <name type="scientific">Klosneuvirus KNV1</name>
    <dbReference type="NCBI Taxonomy" id="1977640"/>
    <lineage>
        <taxon>Viruses</taxon>
        <taxon>Varidnaviria</taxon>
        <taxon>Bamfordvirae</taxon>
        <taxon>Nucleocytoviricota</taxon>
        <taxon>Megaviricetes</taxon>
        <taxon>Imitervirales</taxon>
        <taxon>Mimiviridae</taxon>
        <taxon>Klosneuvirinae</taxon>
        <taxon>Klosneuvirus</taxon>
    </lineage>
</organism>
<evidence type="ECO:0000259" key="3">
    <source>
        <dbReference type="Pfam" id="PF00004"/>
    </source>
</evidence>
<dbReference type="InterPro" id="IPR027417">
    <property type="entry name" value="P-loop_NTPase"/>
</dbReference>
<dbReference type="GO" id="GO:0016887">
    <property type="term" value="F:ATP hydrolysis activity"/>
    <property type="evidence" value="ECO:0007669"/>
    <property type="project" value="InterPro"/>
</dbReference>
<dbReference type="GO" id="GO:0005524">
    <property type="term" value="F:ATP binding"/>
    <property type="evidence" value="ECO:0007669"/>
    <property type="project" value="InterPro"/>
</dbReference>
<keyword evidence="2" id="KW-0472">Membrane</keyword>
<evidence type="ECO:0000256" key="1">
    <source>
        <dbReference type="SAM" id="MobiDB-lite"/>
    </source>
</evidence>
<feature type="compositionally biased region" description="Basic and acidic residues" evidence="1">
    <location>
        <begin position="419"/>
        <end position="438"/>
    </location>
</feature>
<feature type="compositionally biased region" description="Basic and acidic residues" evidence="1">
    <location>
        <begin position="397"/>
        <end position="410"/>
    </location>
</feature>
<feature type="domain" description="ATPase AAA-type core" evidence="3">
    <location>
        <begin position="287"/>
        <end position="318"/>
    </location>
</feature>